<protein>
    <submittedName>
        <fullName evidence="1">Uncharacterized protein</fullName>
    </submittedName>
</protein>
<accession>A0A0K1QD95</accession>
<organism evidence="1 2">
    <name type="scientific">Labilithrix luteola</name>
    <dbReference type="NCBI Taxonomy" id="1391654"/>
    <lineage>
        <taxon>Bacteria</taxon>
        <taxon>Pseudomonadati</taxon>
        <taxon>Myxococcota</taxon>
        <taxon>Polyangia</taxon>
        <taxon>Polyangiales</taxon>
        <taxon>Labilitrichaceae</taxon>
        <taxon>Labilithrix</taxon>
    </lineage>
</organism>
<name>A0A0K1QD95_9BACT</name>
<dbReference type="EMBL" id="CP012333">
    <property type="protein sequence ID" value="AKV03719.1"/>
    <property type="molecule type" value="Genomic_DNA"/>
</dbReference>
<gene>
    <name evidence="1" type="ORF">AKJ09_10382</name>
</gene>
<evidence type="ECO:0000313" key="1">
    <source>
        <dbReference type="EMBL" id="AKV03719.1"/>
    </source>
</evidence>
<keyword evidence="2" id="KW-1185">Reference proteome</keyword>
<reference evidence="1 2" key="1">
    <citation type="submission" date="2015-08" db="EMBL/GenBank/DDBJ databases">
        <authorList>
            <person name="Babu N.S."/>
            <person name="Beckwith C.J."/>
            <person name="Beseler K.G."/>
            <person name="Brison A."/>
            <person name="Carone J.V."/>
            <person name="Caskin T.P."/>
            <person name="Diamond M."/>
            <person name="Durham M.E."/>
            <person name="Foxe J.M."/>
            <person name="Go M."/>
            <person name="Henderson B.A."/>
            <person name="Jones I.B."/>
            <person name="McGettigan J.A."/>
            <person name="Micheletti S.J."/>
            <person name="Nasrallah M.E."/>
            <person name="Ortiz D."/>
            <person name="Piller C.R."/>
            <person name="Privatt S.R."/>
            <person name="Schneider S.L."/>
            <person name="Sharp S."/>
            <person name="Smith T.C."/>
            <person name="Stanton J.D."/>
            <person name="Ullery H.E."/>
            <person name="Wilson R.J."/>
            <person name="Serrano M.G."/>
            <person name="Buck G."/>
            <person name="Lee V."/>
            <person name="Wang Y."/>
            <person name="Carvalho R."/>
            <person name="Voegtly L."/>
            <person name="Shi R."/>
            <person name="Duckworth R."/>
            <person name="Johnson A."/>
            <person name="Loviza R."/>
            <person name="Walstead R."/>
            <person name="Shah Z."/>
            <person name="Kiflezghi M."/>
            <person name="Wade K."/>
            <person name="Ball S.L."/>
            <person name="Bradley K.W."/>
            <person name="Asai D.J."/>
            <person name="Bowman C.A."/>
            <person name="Russell D.A."/>
            <person name="Pope W.H."/>
            <person name="Jacobs-Sera D."/>
            <person name="Hendrix R.W."/>
            <person name="Hatfull G.F."/>
        </authorList>
    </citation>
    <scope>NUCLEOTIDE SEQUENCE [LARGE SCALE GENOMIC DNA]</scope>
    <source>
        <strain evidence="1 2">DSM 27648</strain>
    </source>
</reference>
<dbReference type="Proteomes" id="UP000064967">
    <property type="component" value="Chromosome"/>
</dbReference>
<proteinExistence type="predicted"/>
<evidence type="ECO:0000313" key="2">
    <source>
        <dbReference type="Proteomes" id="UP000064967"/>
    </source>
</evidence>
<dbReference type="KEGG" id="llu:AKJ09_10382"/>
<sequence length="93" mass="9672">MQAVAAVNEPNAQATLVEVIGALGLNEGLVWLEPLVDRSLDEDVALSLAGAFGEIGGPDAMTLLARLEAATPPSLDAVHEEIAIAKEVGKRDR</sequence>
<dbReference type="AlphaFoldDB" id="A0A0K1QD95"/>